<evidence type="ECO:0000313" key="6">
    <source>
        <dbReference type="EMBL" id="KAK9730580.1"/>
    </source>
</evidence>
<dbReference type="PANTHER" id="PTHR11857:SF43">
    <property type="entry name" value="GEO07291P1-RELATED"/>
    <property type="match status" value="1"/>
</dbReference>
<dbReference type="InterPro" id="IPR006170">
    <property type="entry name" value="PBP/GOBP"/>
</dbReference>
<evidence type="ECO:0000313" key="7">
    <source>
        <dbReference type="Proteomes" id="UP001458880"/>
    </source>
</evidence>
<dbReference type="Proteomes" id="UP001458880">
    <property type="component" value="Unassembled WGS sequence"/>
</dbReference>
<comment type="caution">
    <text evidence="6">The sequence shown here is derived from an EMBL/GenBank/DDBJ whole genome shotgun (WGS) entry which is preliminary data.</text>
</comment>
<evidence type="ECO:0000256" key="1">
    <source>
        <dbReference type="ARBA" id="ARBA00004613"/>
    </source>
</evidence>
<accession>A0AAW1L9G2</accession>
<dbReference type="GO" id="GO:0005549">
    <property type="term" value="F:odorant binding"/>
    <property type="evidence" value="ECO:0007669"/>
    <property type="project" value="InterPro"/>
</dbReference>
<dbReference type="EMBL" id="JASPKY010000145">
    <property type="protein sequence ID" value="KAK9730580.1"/>
    <property type="molecule type" value="Genomic_DNA"/>
</dbReference>
<dbReference type="SMART" id="SM00708">
    <property type="entry name" value="PhBP"/>
    <property type="match status" value="1"/>
</dbReference>
<dbReference type="CDD" id="cd23992">
    <property type="entry name" value="PBP_GOBP"/>
    <property type="match status" value="1"/>
</dbReference>
<dbReference type="InterPro" id="IPR036728">
    <property type="entry name" value="PBP_GOBP_sf"/>
</dbReference>
<dbReference type="GO" id="GO:0007608">
    <property type="term" value="P:sensory perception of smell"/>
    <property type="evidence" value="ECO:0007669"/>
    <property type="project" value="TreeGrafter"/>
</dbReference>
<dbReference type="GO" id="GO:0005615">
    <property type="term" value="C:extracellular space"/>
    <property type="evidence" value="ECO:0007669"/>
    <property type="project" value="TreeGrafter"/>
</dbReference>
<dbReference type="Pfam" id="PF01395">
    <property type="entry name" value="PBP_GOBP"/>
    <property type="match status" value="1"/>
</dbReference>
<reference evidence="6 7" key="1">
    <citation type="journal article" date="2024" name="BMC Genomics">
        <title>De novo assembly and annotation of Popillia japonica's genome with initial clues to its potential as an invasive pest.</title>
        <authorList>
            <person name="Cucini C."/>
            <person name="Boschi S."/>
            <person name="Funari R."/>
            <person name="Cardaioli E."/>
            <person name="Iannotti N."/>
            <person name="Marturano G."/>
            <person name="Paoli F."/>
            <person name="Bruttini M."/>
            <person name="Carapelli A."/>
            <person name="Frati F."/>
            <person name="Nardi F."/>
        </authorList>
    </citation>
    <scope>NUCLEOTIDE SEQUENCE [LARGE SCALE GENOMIC DNA]</scope>
    <source>
        <strain evidence="6">DMR45628</strain>
    </source>
</reference>
<feature type="chain" id="PRO_5043676852" evidence="5">
    <location>
        <begin position="27"/>
        <end position="131"/>
    </location>
</feature>
<keyword evidence="3" id="KW-0964">Secreted</keyword>
<protein>
    <submittedName>
        <fullName evidence="6">PBP/GOBP family</fullName>
    </submittedName>
</protein>
<dbReference type="AlphaFoldDB" id="A0AAW1L9G2"/>
<sequence>MKRNTNVNFCALLLLNVILVREAVFAETTADSLKKKICVEETSVNPTLVHKAQVGDFSDNRELQCYFKCYYLESGFINKAGEIQADAMKSQKLDRKITQQAIDKCKKVKGNDLCNTAYELHKCLYDNNLKL</sequence>
<dbReference type="Gene3D" id="1.10.238.20">
    <property type="entry name" value="Pheromone/general odorant binding protein domain"/>
    <property type="match status" value="1"/>
</dbReference>
<evidence type="ECO:0000256" key="4">
    <source>
        <dbReference type="ARBA" id="ARBA00022729"/>
    </source>
</evidence>
<evidence type="ECO:0000256" key="3">
    <source>
        <dbReference type="ARBA" id="ARBA00022525"/>
    </source>
</evidence>
<evidence type="ECO:0000256" key="5">
    <source>
        <dbReference type="SAM" id="SignalP"/>
    </source>
</evidence>
<evidence type="ECO:0000256" key="2">
    <source>
        <dbReference type="ARBA" id="ARBA00008098"/>
    </source>
</evidence>
<proteinExistence type="inferred from homology"/>
<feature type="signal peptide" evidence="5">
    <location>
        <begin position="1"/>
        <end position="26"/>
    </location>
</feature>
<comment type="subcellular location">
    <subcellularLocation>
        <location evidence="1">Secreted</location>
    </subcellularLocation>
</comment>
<organism evidence="6 7">
    <name type="scientific">Popillia japonica</name>
    <name type="common">Japanese beetle</name>
    <dbReference type="NCBI Taxonomy" id="7064"/>
    <lineage>
        <taxon>Eukaryota</taxon>
        <taxon>Metazoa</taxon>
        <taxon>Ecdysozoa</taxon>
        <taxon>Arthropoda</taxon>
        <taxon>Hexapoda</taxon>
        <taxon>Insecta</taxon>
        <taxon>Pterygota</taxon>
        <taxon>Neoptera</taxon>
        <taxon>Endopterygota</taxon>
        <taxon>Coleoptera</taxon>
        <taxon>Polyphaga</taxon>
        <taxon>Scarabaeiformia</taxon>
        <taxon>Scarabaeidae</taxon>
        <taxon>Rutelinae</taxon>
        <taxon>Popillia</taxon>
    </lineage>
</organism>
<dbReference type="SUPFAM" id="SSF47565">
    <property type="entry name" value="Insect pheromone/odorant-binding proteins"/>
    <property type="match status" value="1"/>
</dbReference>
<gene>
    <name evidence="6" type="ORF">QE152_g14399</name>
</gene>
<keyword evidence="7" id="KW-1185">Reference proteome</keyword>
<dbReference type="PANTHER" id="PTHR11857">
    <property type="entry name" value="ODORANT BINDING PROTEIN-RELATED"/>
    <property type="match status" value="1"/>
</dbReference>
<keyword evidence="4 5" id="KW-0732">Signal</keyword>
<name>A0AAW1L9G2_POPJA</name>
<comment type="similarity">
    <text evidence="2">Belongs to the PBP/GOBP family.</text>
</comment>